<gene>
    <name evidence="1" type="ORF">NM688_g3313</name>
</gene>
<reference evidence="1" key="1">
    <citation type="submission" date="2022-07" db="EMBL/GenBank/DDBJ databases">
        <title>Genome Sequence of Phlebia brevispora.</title>
        <authorList>
            <person name="Buettner E."/>
        </authorList>
    </citation>
    <scope>NUCLEOTIDE SEQUENCE</scope>
    <source>
        <strain evidence="1">MPL23</strain>
    </source>
</reference>
<organism evidence="1 2">
    <name type="scientific">Phlebia brevispora</name>
    <dbReference type="NCBI Taxonomy" id="194682"/>
    <lineage>
        <taxon>Eukaryota</taxon>
        <taxon>Fungi</taxon>
        <taxon>Dikarya</taxon>
        <taxon>Basidiomycota</taxon>
        <taxon>Agaricomycotina</taxon>
        <taxon>Agaricomycetes</taxon>
        <taxon>Polyporales</taxon>
        <taxon>Meruliaceae</taxon>
        <taxon>Phlebia</taxon>
    </lineage>
</organism>
<dbReference type="Proteomes" id="UP001148662">
    <property type="component" value="Unassembled WGS sequence"/>
</dbReference>
<proteinExistence type="predicted"/>
<name>A0ACC1T5V2_9APHY</name>
<keyword evidence="2" id="KW-1185">Reference proteome</keyword>
<comment type="caution">
    <text evidence="1">The sequence shown here is derived from an EMBL/GenBank/DDBJ whole genome shotgun (WGS) entry which is preliminary data.</text>
</comment>
<protein>
    <submittedName>
        <fullName evidence="1">Uncharacterized protein</fullName>
    </submittedName>
</protein>
<accession>A0ACC1T5V2</accession>
<evidence type="ECO:0000313" key="1">
    <source>
        <dbReference type="EMBL" id="KAJ3554032.1"/>
    </source>
</evidence>
<dbReference type="EMBL" id="JANHOG010000471">
    <property type="protein sequence ID" value="KAJ3554032.1"/>
    <property type="molecule type" value="Genomic_DNA"/>
</dbReference>
<evidence type="ECO:0000313" key="2">
    <source>
        <dbReference type="Proteomes" id="UP001148662"/>
    </source>
</evidence>
<sequence>MAASFSIMEAGLVGLFMESVAYGVFVVSLAWCLRALLCHEDRLIVKSSRQIRWWAVVITVLMAVIATADVAINLRLCLSGFVWNDNAAVLFDDTSNWMNIMGYVDYIAQTAIGDAILIYRLYVVYGKKWTVIVAPLMIFISGMTCAFLVLGLGLARNDLGGWDFAPLMIVSFSLTVILNILATSLIILKLWRAHSRISQFSSTSARFLTIIRIVLDSGLLYTASVLVLVGTLPLNNVSGPVSATTIQVIGICFNLIIIRVHATTQQHTREAEEHVVPIPSQGTGTVKLSAGSDNLDSLSLPHIGIDANARITLHHPRLAHTGPSPYDTDHSRGSRFSMDA</sequence>